<dbReference type="OrthoDB" id="10013584at2759"/>
<accession>W2THE6</accession>
<feature type="region of interest" description="Disordered" evidence="1">
    <location>
        <begin position="203"/>
        <end position="225"/>
    </location>
</feature>
<dbReference type="Proteomes" id="UP000053676">
    <property type="component" value="Unassembled WGS sequence"/>
</dbReference>
<protein>
    <submittedName>
        <fullName evidence="2">Uncharacterized protein</fullName>
    </submittedName>
</protein>
<evidence type="ECO:0000313" key="2">
    <source>
        <dbReference type="EMBL" id="ETN81024.1"/>
    </source>
</evidence>
<dbReference type="EMBL" id="KI658873">
    <property type="protein sequence ID" value="ETN81024.1"/>
    <property type="molecule type" value="Genomic_DNA"/>
</dbReference>
<evidence type="ECO:0000313" key="3">
    <source>
        <dbReference type="Proteomes" id="UP000053676"/>
    </source>
</evidence>
<name>W2THE6_NECAM</name>
<keyword evidence="3" id="KW-1185">Reference proteome</keyword>
<dbReference type="KEGG" id="nai:NECAME_08777"/>
<dbReference type="PANTHER" id="PTHR22619:SF1">
    <property type="entry name" value="ZINC FINGER SWIM DOMAIN-CONTAINING PROTEIN 8"/>
    <property type="match status" value="1"/>
</dbReference>
<dbReference type="STRING" id="51031.W2THE6"/>
<reference evidence="3" key="1">
    <citation type="journal article" date="2014" name="Nat. Genet.">
        <title>Genome of the human hookworm Necator americanus.</title>
        <authorList>
            <person name="Tang Y.T."/>
            <person name="Gao X."/>
            <person name="Rosa B.A."/>
            <person name="Abubucker S."/>
            <person name="Hallsworth-Pepin K."/>
            <person name="Martin J."/>
            <person name="Tyagi R."/>
            <person name="Heizer E."/>
            <person name="Zhang X."/>
            <person name="Bhonagiri-Palsikar V."/>
            <person name="Minx P."/>
            <person name="Warren W.C."/>
            <person name="Wang Q."/>
            <person name="Zhan B."/>
            <person name="Hotez P.J."/>
            <person name="Sternberg P.W."/>
            <person name="Dougall A."/>
            <person name="Gaze S.T."/>
            <person name="Mulvenna J."/>
            <person name="Sotillo J."/>
            <person name="Ranganathan S."/>
            <person name="Rabelo E.M."/>
            <person name="Wilson R.K."/>
            <person name="Felgner P.L."/>
            <person name="Bethony J."/>
            <person name="Hawdon J.M."/>
            <person name="Gasser R.B."/>
            <person name="Loukas A."/>
            <person name="Mitreva M."/>
        </authorList>
    </citation>
    <scope>NUCLEOTIDE SEQUENCE [LARGE SCALE GENOMIC DNA]</scope>
</reference>
<proteinExistence type="predicted"/>
<feature type="compositionally biased region" description="Polar residues" evidence="1">
    <location>
        <begin position="205"/>
        <end position="225"/>
    </location>
</feature>
<evidence type="ECO:0000256" key="1">
    <source>
        <dbReference type="SAM" id="MobiDB-lite"/>
    </source>
</evidence>
<sequence length="261" mass="29021">MPVVCTTEAHAHYMHELAKRVLTEAGGSQSSVVFAPIGQSPLASNRKLHMCAFLIGMYAIGLHNQVCTSWKSRTYSTHVSWINLQAAELGLMAIEVVRETWPTHLTPSEAAGLADKAGQSRDPAVVEEAARLALSVLPYAYTLSAAETQRALLQCREQGAALLESACRAIEEAANQEVVFADVLFRVARYWHDLHYELDQPPVSVHQQHQSQPGQPLPFNSNPQHQQYFNIPTTHAQQQFYYQHIHPSQSIAFMHPPPVPV</sequence>
<organism evidence="2 3">
    <name type="scientific">Necator americanus</name>
    <name type="common">Human hookworm</name>
    <dbReference type="NCBI Taxonomy" id="51031"/>
    <lineage>
        <taxon>Eukaryota</taxon>
        <taxon>Metazoa</taxon>
        <taxon>Ecdysozoa</taxon>
        <taxon>Nematoda</taxon>
        <taxon>Chromadorea</taxon>
        <taxon>Rhabditida</taxon>
        <taxon>Rhabditina</taxon>
        <taxon>Rhabditomorpha</taxon>
        <taxon>Strongyloidea</taxon>
        <taxon>Ancylostomatidae</taxon>
        <taxon>Bunostominae</taxon>
        <taxon>Necator</taxon>
    </lineage>
</organism>
<dbReference type="PANTHER" id="PTHR22619">
    <property type="entry name" value="ZINC FINGER SWIM DOMAIN CONTAINING PROTEIN 4, 5, 6"/>
    <property type="match status" value="1"/>
</dbReference>
<gene>
    <name evidence="2" type="ORF">NECAME_08777</name>
</gene>
<dbReference type="AlphaFoldDB" id="W2THE6"/>
<dbReference type="GO" id="GO:0031462">
    <property type="term" value="C:Cul2-RING ubiquitin ligase complex"/>
    <property type="evidence" value="ECO:0007669"/>
    <property type="project" value="TreeGrafter"/>
</dbReference>
<feature type="non-terminal residue" evidence="2">
    <location>
        <position position="261"/>
    </location>
</feature>